<dbReference type="Proteomes" id="UP001642501">
    <property type="component" value="Unassembled WGS sequence"/>
</dbReference>
<keyword evidence="5" id="KW-1185">Reference proteome</keyword>
<dbReference type="InterPro" id="IPR037104">
    <property type="entry name" value="Annexin_sf"/>
</dbReference>
<evidence type="ECO:0000256" key="2">
    <source>
        <dbReference type="ARBA" id="ARBA00022737"/>
    </source>
</evidence>
<name>A0ABP0DI80_9PEZI</name>
<proteinExistence type="inferred from homology"/>
<dbReference type="InterPro" id="IPR018502">
    <property type="entry name" value="Annexin_repeat"/>
</dbReference>
<accession>A0ABP0DI80</accession>
<comment type="similarity">
    <text evidence="1">Belongs to the annexin family.</text>
</comment>
<organism evidence="4 5">
    <name type="scientific">Sporothrix epigloea</name>
    <dbReference type="NCBI Taxonomy" id="1892477"/>
    <lineage>
        <taxon>Eukaryota</taxon>
        <taxon>Fungi</taxon>
        <taxon>Dikarya</taxon>
        <taxon>Ascomycota</taxon>
        <taxon>Pezizomycotina</taxon>
        <taxon>Sordariomycetes</taxon>
        <taxon>Sordariomycetidae</taxon>
        <taxon>Ophiostomatales</taxon>
        <taxon>Ophiostomataceae</taxon>
        <taxon>Sporothrix</taxon>
    </lineage>
</organism>
<dbReference type="PANTHER" id="PTHR10502:SF102">
    <property type="entry name" value="ANNEXIN B11"/>
    <property type="match status" value="1"/>
</dbReference>
<evidence type="ECO:0000256" key="3">
    <source>
        <dbReference type="ARBA" id="ARBA00023216"/>
    </source>
</evidence>
<keyword evidence="2" id="KW-0677">Repeat</keyword>
<comment type="caution">
    <text evidence="4">The sequence shown here is derived from an EMBL/GenBank/DDBJ whole genome shotgun (WGS) entry which is preliminary data.</text>
</comment>
<gene>
    <name evidence="4" type="primary">ANXA5</name>
    <name evidence="4" type="ORF">SEPCBS57363_002863</name>
</gene>
<evidence type="ECO:0000256" key="1">
    <source>
        <dbReference type="ARBA" id="ARBA00007831"/>
    </source>
</evidence>
<dbReference type="Gene3D" id="1.10.220.10">
    <property type="entry name" value="Annexin"/>
    <property type="match status" value="1"/>
</dbReference>
<dbReference type="SUPFAM" id="SSF47874">
    <property type="entry name" value="Annexin"/>
    <property type="match status" value="1"/>
</dbReference>
<dbReference type="PANTHER" id="PTHR10502">
    <property type="entry name" value="ANNEXIN"/>
    <property type="match status" value="1"/>
</dbReference>
<dbReference type="EMBL" id="CAWUOM010000040">
    <property type="protein sequence ID" value="CAK7267966.1"/>
    <property type="molecule type" value="Genomic_DNA"/>
</dbReference>
<evidence type="ECO:0000313" key="5">
    <source>
        <dbReference type="Proteomes" id="UP001642501"/>
    </source>
</evidence>
<sequence length="154" mass="17556">MLAYKDSLQVDVIRIAYHRLYRRNMVRNFEPVTGSWSECGLVAIFRGALFNGVHIPHQAMSWSGTKELVLIDILLSCSSADLRAIKTLYHRTYHHSLEDAELFYTTESKLGPTEVCVCSILSARNDNQVRSGTFDFRQLAARALEEVKRKEFSG</sequence>
<protein>
    <submittedName>
        <fullName evidence="4">Annexin A5</fullName>
    </submittedName>
</protein>
<evidence type="ECO:0000313" key="4">
    <source>
        <dbReference type="EMBL" id="CAK7267966.1"/>
    </source>
</evidence>
<dbReference type="Pfam" id="PF00191">
    <property type="entry name" value="Annexin"/>
    <property type="match status" value="1"/>
</dbReference>
<reference evidence="4 5" key="1">
    <citation type="submission" date="2024-01" db="EMBL/GenBank/DDBJ databases">
        <authorList>
            <person name="Allen C."/>
            <person name="Tagirdzhanova G."/>
        </authorList>
    </citation>
    <scope>NUCLEOTIDE SEQUENCE [LARGE SCALE GENOMIC DNA]</scope>
    <source>
        <strain evidence="4 5">CBS 573.63</strain>
    </source>
</reference>
<keyword evidence="3" id="KW-0041">Annexin</keyword>